<feature type="non-terminal residue" evidence="2">
    <location>
        <position position="1"/>
    </location>
</feature>
<evidence type="ECO:0000313" key="3">
    <source>
        <dbReference type="Proteomes" id="UP001189429"/>
    </source>
</evidence>
<feature type="compositionally biased region" description="Basic residues" evidence="1">
    <location>
        <begin position="54"/>
        <end position="63"/>
    </location>
</feature>
<organism evidence="2 3">
    <name type="scientific">Prorocentrum cordatum</name>
    <dbReference type="NCBI Taxonomy" id="2364126"/>
    <lineage>
        <taxon>Eukaryota</taxon>
        <taxon>Sar</taxon>
        <taxon>Alveolata</taxon>
        <taxon>Dinophyceae</taxon>
        <taxon>Prorocentrales</taxon>
        <taxon>Prorocentraceae</taxon>
        <taxon>Prorocentrum</taxon>
    </lineage>
</organism>
<evidence type="ECO:0000256" key="1">
    <source>
        <dbReference type="SAM" id="MobiDB-lite"/>
    </source>
</evidence>
<sequence>ARLDTRLFRRQRGLRQPATGQGGTPSQERAEGTREGVHGTRGHPRLCRAALPGARRRQHRHPTLRAEGGLCAARARRRPREAPRAGQRRGPAWLRRPPPLRRLASAAPPALGRAMTCSAACSAAPAPPRGR</sequence>
<dbReference type="EMBL" id="CAUYUJ010006176">
    <property type="protein sequence ID" value="CAK0816369.1"/>
    <property type="molecule type" value="Genomic_DNA"/>
</dbReference>
<comment type="caution">
    <text evidence="2">The sequence shown here is derived from an EMBL/GenBank/DDBJ whole genome shotgun (WGS) entry which is preliminary data.</text>
</comment>
<keyword evidence="3" id="KW-1185">Reference proteome</keyword>
<protein>
    <submittedName>
        <fullName evidence="2">Uncharacterized protein</fullName>
    </submittedName>
</protein>
<evidence type="ECO:0000313" key="2">
    <source>
        <dbReference type="EMBL" id="CAK0816369.1"/>
    </source>
</evidence>
<feature type="compositionally biased region" description="Low complexity" evidence="1">
    <location>
        <begin position="84"/>
        <end position="112"/>
    </location>
</feature>
<name>A0ABN9RBM4_9DINO</name>
<gene>
    <name evidence="2" type="ORF">PCOR1329_LOCUS19362</name>
</gene>
<feature type="compositionally biased region" description="Basic and acidic residues" evidence="1">
    <location>
        <begin position="28"/>
        <end position="38"/>
    </location>
</feature>
<proteinExistence type="predicted"/>
<accession>A0ABN9RBM4</accession>
<reference evidence="2" key="1">
    <citation type="submission" date="2023-10" db="EMBL/GenBank/DDBJ databases">
        <authorList>
            <person name="Chen Y."/>
            <person name="Shah S."/>
            <person name="Dougan E. K."/>
            <person name="Thang M."/>
            <person name="Chan C."/>
        </authorList>
    </citation>
    <scope>NUCLEOTIDE SEQUENCE [LARGE SCALE GENOMIC DNA]</scope>
</reference>
<feature type="region of interest" description="Disordered" evidence="1">
    <location>
        <begin position="1"/>
        <end position="112"/>
    </location>
</feature>
<dbReference type="Proteomes" id="UP001189429">
    <property type="component" value="Unassembled WGS sequence"/>
</dbReference>